<organism evidence="1 2">
    <name type="scientific">Rotaria sordida</name>
    <dbReference type="NCBI Taxonomy" id="392033"/>
    <lineage>
        <taxon>Eukaryota</taxon>
        <taxon>Metazoa</taxon>
        <taxon>Spiralia</taxon>
        <taxon>Gnathifera</taxon>
        <taxon>Rotifera</taxon>
        <taxon>Eurotatoria</taxon>
        <taxon>Bdelloidea</taxon>
        <taxon>Philodinida</taxon>
        <taxon>Philodinidae</taxon>
        <taxon>Rotaria</taxon>
    </lineage>
</organism>
<evidence type="ECO:0000313" key="2">
    <source>
        <dbReference type="Proteomes" id="UP000663874"/>
    </source>
</evidence>
<accession>A0A818PB24</accession>
<gene>
    <name evidence="1" type="ORF">FNK824_LOCUS4444</name>
</gene>
<dbReference type="SUPFAM" id="SSF64484">
    <property type="entry name" value="beta and beta-prime subunits of DNA dependent RNA-polymerase"/>
    <property type="match status" value="1"/>
</dbReference>
<evidence type="ECO:0000313" key="1">
    <source>
        <dbReference type="EMBL" id="CAF3621669.1"/>
    </source>
</evidence>
<name>A0A818PB24_9BILA</name>
<protein>
    <submittedName>
        <fullName evidence="1">Uncharacterized protein</fullName>
    </submittedName>
</protein>
<dbReference type="EMBL" id="CAJOBE010000325">
    <property type="protein sequence ID" value="CAF3621669.1"/>
    <property type="molecule type" value="Genomic_DNA"/>
</dbReference>
<dbReference type="AlphaFoldDB" id="A0A818PB24"/>
<comment type="caution">
    <text evidence="1">The sequence shown here is derived from an EMBL/GenBank/DDBJ whole genome shotgun (WGS) entry which is preliminary data.</text>
</comment>
<sequence length="113" mass="13109">MTKLIDETNEKDELTVYLKNRMKASFELENFEMNGTSLHIWANRIEAINLKKNFKKGAGFGGIVERYLIDGDVILFNQQLSVYRLSIVMCAVRRKYLFGYGTRSKAEDEDKMS</sequence>
<dbReference type="Proteomes" id="UP000663874">
    <property type="component" value="Unassembled WGS sequence"/>
</dbReference>
<reference evidence="1" key="1">
    <citation type="submission" date="2021-02" db="EMBL/GenBank/DDBJ databases">
        <authorList>
            <person name="Nowell W R."/>
        </authorList>
    </citation>
    <scope>NUCLEOTIDE SEQUENCE</scope>
</reference>
<proteinExistence type="predicted"/>